<evidence type="ECO:0000259" key="15">
    <source>
        <dbReference type="PROSITE" id="PS50109"/>
    </source>
</evidence>
<evidence type="ECO:0000256" key="3">
    <source>
        <dbReference type="ARBA" id="ARBA00022475"/>
    </source>
</evidence>
<keyword evidence="13 14" id="KW-0472">Membrane</keyword>
<keyword evidence="7 14" id="KW-0812">Transmembrane</keyword>
<dbReference type="PROSITE" id="PS50109">
    <property type="entry name" value="HIS_KIN"/>
    <property type="match status" value="1"/>
</dbReference>
<evidence type="ECO:0000256" key="6">
    <source>
        <dbReference type="ARBA" id="ARBA00022679"/>
    </source>
</evidence>
<keyword evidence="11 14" id="KW-1133">Transmembrane helix</keyword>
<comment type="function">
    <text evidence="14">Member of a two-component regulatory system.</text>
</comment>
<dbReference type="Pfam" id="PF00512">
    <property type="entry name" value="HisKA"/>
    <property type="match status" value="1"/>
</dbReference>
<dbReference type="NCBIfam" id="TIGR01386">
    <property type="entry name" value="cztS_silS_copS"/>
    <property type="match status" value="1"/>
</dbReference>
<sequence length="521" mass="60049">MKHPHRTFVFKLSMAKYLTLVVGTSVLCLFLLMTFIVERSITHHFIVQDRTQLESVANSLLGNKNKMQKMMLANLLNNSFGIHHSFFIITSSSIINKKGENKTLNTILHPLVIEENIWPELKKIIINSRILQTTDSLDNLFKNNTLEPFRHDLYTWNINNTNYRVLIVKEVDYAKKKNNYLLNSTKPHQLNKEQPPLNSAIIVGLDISFHQEYLKELRYQLISLALIISFLSMIIVHYLIKRGLIPIKAISDEIKAVQGGHLSTRISDEPYPIELKPLIASFNHLMWKLDTFFEQQARFSEDIAHELRTPMTNLITQTQIILQKERNKEEYQEALYGNLEEFERLSKMVNDMLFLANTDALDNLPDVEQINLIELVNETIDYFDALSEINQQKIYFDISGIMQQQTNLSGNKSMLKRAISNILSNAFKYSIPHTDILVATKVQDDKIVISFTNQIEKNLSNEQLCKLFDRFYRVDPSRNNNEGKLTSIGIGLAMTKVIINAHKGSIEVSCQDLKFSISISI</sequence>
<evidence type="ECO:0000313" key="17">
    <source>
        <dbReference type="EMBL" id="MFC0180560.1"/>
    </source>
</evidence>
<feature type="domain" description="Histidine kinase" evidence="15">
    <location>
        <begin position="302"/>
        <end position="521"/>
    </location>
</feature>
<evidence type="ECO:0000256" key="1">
    <source>
        <dbReference type="ARBA" id="ARBA00000085"/>
    </source>
</evidence>
<proteinExistence type="predicted"/>
<dbReference type="InterPro" id="IPR003661">
    <property type="entry name" value="HisK_dim/P_dom"/>
</dbReference>
<dbReference type="InterPro" id="IPR005467">
    <property type="entry name" value="His_kinase_dom"/>
</dbReference>
<keyword evidence="10 14" id="KW-0067">ATP-binding</keyword>
<organism evidence="17 18">
    <name type="scientific">Thorsellia kenyensis</name>
    <dbReference type="NCBI Taxonomy" id="1549888"/>
    <lineage>
        <taxon>Bacteria</taxon>
        <taxon>Pseudomonadati</taxon>
        <taxon>Pseudomonadota</taxon>
        <taxon>Gammaproteobacteria</taxon>
        <taxon>Enterobacterales</taxon>
        <taxon>Thorselliaceae</taxon>
        <taxon>Thorsellia</taxon>
    </lineage>
</organism>
<evidence type="ECO:0000256" key="5">
    <source>
        <dbReference type="ARBA" id="ARBA00022553"/>
    </source>
</evidence>
<evidence type="ECO:0000256" key="14">
    <source>
        <dbReference type="RuleBase" id="RU364088"/>
    </source>
</evidence>
<evidence type="ECO:0000256" key="8">
    <source>
        <dbReference type="ARBA" id="ARBA00022741"/>
    </source>
</evidence>
<gene>
    <name evidence="17" type="ORF">ACFFIT_10790</name>
</gene>
<dbReference type="Gene3D" id="1.10.287.130">
    <property type="match status" value="1"/>
</dbReference>
<dbReference type="RefSeq" id="WP_385877681.1">
    <property type="nucleotide sequence ID" value="NZ_JBHLXE010000105.1"/>
</dbReference>
<dbReference type="PROSITE" id="PS50885">
    <property type="entry name" value="HAMP"/>
    <property type="match status" value="1"/>
</dbReference>
<dbReference type="Proteomes" id="UP001589758">
    <property type="component" value="Unassembled WGS sequence"/>
</dbReference>
<keyword evidence="6 14" id="KW-0808">Transferase</keyword>
<feature type="transmembrane region" description="Helical" evidence="14">
    <location>
        <begin position="17"/>
        <end position="37"/>
    </location>
</feature>
<keyword evidence="18" id="KW-1185">Reference proteome</keyword>
<evidence type="ECO:0000256" key="10">
    <source>
        <dbReference type="ARBA" id="ARBA00022840"/>
    </source>
</evidence>
<keyword evidence="8 14" id="KW-0547">Nucleotide-binding</keyword>
<dbReference type="EC" id="2.7.13.3" evidence="14"/>
<comment type="caution">
    <text evidence="17">The sequence shown here is derived from an EMBL/GenBank/DDBJ whole genome shotgun (WGS) entry which is preliminary data.</text>
</comment>
<comment type="catalytic activity">
    <reaction evidence="1 14">
        <text>ATP + protein L-histidine = ADP + protein N-phospho-L-histidine.</text>
        <dbReference type="EC" id="2.7.13.3"/>
    </reaction>
</comment>
<protein>
    <recommendedName>
        <fullName evidence="14">Sensor protein</fullName>
        <ecNumber evidence="14">2.7.13.3</ecNumber>
    </recommendedName>
</protein>
<evidence type="ECO:0000256" key="9">
    <source>
        <dbReference type="ARBA" id="ARBA00022777"/>
    </source>
</evidence>
<evidence type="ECO:0000256" key="7">
    <source>
        <dbReference type="ARBA" id="ARBA00022692"/>
    </source>
</evidence>
<dbReference type="Pfam" id="PF02518">
    <property type="entry name" value="HATPase_c"/>
    <property type="match status" value="1"/>
</dbReference>
<dbReference type="PANTHER" id="PTHR45436">
    <property type="entry name" value="SENSOR HISTIDINE KINASE YKOH"/>
    <property type="match status" value="1"/>
</dbReference>
<keyword evidence="3 14" id="KW-1003">Cell membrane</keyword>
<evidence type="ECO:0000259" key="16">
    <source>
        <dbReference type="PROSITE" id="PS50885"/>
    </source>
</evidence>
<evidence type="ECO:0000256" key="13">
    <source>
        <dbReference type="ARBA" id="ARBA00023136"/>
    </source>
</evidence>
<keyword evidence="4 14" id="KW-0997">Cell inner membrane</keyword>
<dbReference type="Gene3D" id="6.10.340.10">
    <property type="match status" value="1"/>
</dbReference>
<dbReference type="SMART" id="SM00387">
    <property type="entry name" value="HATPase_c"/>
    <property type="match status" value="1"/>
</dbReference>
<dbReference type="PANTHER" id="PTHR45436:SF15">
    <property type="entry name" value="SENSOR HISTIDINE KINASE CUSS"/>
    <property type="match status" value="1"/>
</dbReference>
<dbReference type="InterPro" id="IPR048590">
    <property type="entry name" value="CusS-like_sensor"/>
</dbReference>
<dbReference type="Pfam" id="PF21085">
    <property type="entry name" value="CusS"/>
    <property type="match status" value="1"/>
</dbReference>
<keyword evidence="12 14" id="KW-0902">Two-component regulatory system</keyword>
<comment type="subcellular location">
    <subcellularLocation>
        <location evidence="2">Cell inner membrane</location>
        <topology evidence="2">Multi-pass membrane protein</topology>
    </subcellularLocation>
</comment>
<dbReference type="SUPFAM" id="SSF47384">
    <property type="entry name" value="Homodimeric domain of signal transducing histidine kinase"/>
    <property type="match status" value="1"/>
</dbReference>
<dbReference type="SMART" id="SM00388">
    <property type="entry name" value="HisKA"/>
    <property type="match status" value="1"/>
</dbReference>
<keyword evidence="9 14" id="KW-0418">Kinase</keyword>
<evidence type="ECO:0000256" key="4">
    <source>
        <dbReference type="ARBA" id="ARBA00022519"/>
    </source>
</evidence>
<dbReference type="GO" id="GO:0004673">
    <property type="term" value="F:protein histidine kinase activity"/>
    <property type="evidence" value="ECO:0007669"/>
    <property type="project" value="UniProtKB-EC"/>
</dbReference>
<evidence type="ECO:0000313" key="18">
    <source>
        <dbReference type="Proteomes" id="UP001589758"/>
    </source>
</evidence>
<keyword evidence="5" id="KW-0597">Phosphoprotein</keyword>
<dbReference type="Gene3D" id="3.30.565.10">
    <property type="entry name" value="Histidine kinase-like ATPase, C-terminal domain"/>
    <property type="match status" value="1"/>
</dbReference>
<feature type="transmembrane region" description="Helical" evidence="14">
    <location>
        <begin position="221"/>
        <end position="240"/>
    </location>
</feature>
<evidence type="ECO:0000256" key="11">
    <source>
        <dbReference type="ARBA" id="ARBA00022989"/>
    </source>
</evidence>
<reference evidence="17 18" key="1">
    <citation type="submission" date="2024-09" db="EMBL/GenBank/DDBJ databases">
        <authorList>
            <person name="Sun Q."/>
            <person name="Mori K."/>
        </authorList>
    </citation>
    <scope>NUCLEOTIDE SEQUENCE [LARGE SCALE GENOMIC DNA]</scope>
    <source>
        <strain evidence="17 18">CCM 8545</strain>
    </source>
</reference>
<dbReference type="InterPro" id="IPR036890">
    <property type="entry name" value="HATPase_C_sf"/>
</dbReference>
<dbReference type="InterPro" id="IPR003660">
    <property type="entry name" value="HAMP_dom"/>
</dbReference>
<dbReference type="InterPro" id="IPR003594">
    <property type="entry name" value="HATPase_dom"/>
</dbReference>
<dbReference type="InterPro" id="IPR006290">
    <property type="entry name" value="CztS_silS_copS"/>
</dbReference>
<evidence type="ECO:0000256" key="2">
    <source>
        <dbReference type="ARBA" id="ARBA00004429"/>
    </source>
</evidence>
<name>A0ABV6CC58_9GAMM</name>
<dbReference type="InterPro" id="IPR036097">
    <property type="entry name" value="HisK_dim/P_sf"/>
</dbReference>
<accession>A0ABV6CC58</accession>
<dbReference type="SUPFAM" id="SSF55874">
    <property type="entry name" value="ATPase domain of HSP90 chaperone/DNA topoisomerase II/histidine kinase"/>
    <property type="match status" value="1"/>
</dbReference>
<dbReference type="InterPro" id="IPR050428">
    <property type="entry name" value="TCS_sensor_his_kinase"/>
</dbReference>
<dbReference type="EMBL" id="JBHLXE010000105">
    <property type="protein sequence ID" value="MFC0180560.1"/>
    <property type="molecule type" value="Genomic_DNA"/>
</dbReference>
<evidence type="ECO:0000256" key="12">
    <source>
        <dbReference type="ARBA" id="ARBA00023012"/>
    </source>
</evidence>
<feature type="domain" description="HAMP" evidence="16">
    <location>
        <begin position="241"/>
        <end position="294"/>
    </location>
</feature>
<dbReference type="CDD" id="cd00082">
    <property type="entry name" value="HisKA"/>
    <property type="match status" value="1"/>
</dbReference>